<evidence type="ECO:0000313" key="7">
    <source>
        <dbReference type="EMBL" id="EFI95520.1"/>
    </source>
</evidence>
<dbReference type="GO" id="GO:0005763">
    <property type="term" value="C:mitochondrial small ribosomal subunit"/>
    <property type="evidence" value="ECO:0007669"/>
    <property type="project" value="TreeGrafter"/>
</dbReference>
<dbReference type="eggNOG" id="KOG1697">
    <property type="taxonomic scope" value="Eukaryota"/>
</dbReference>
<dbReference type="InterPro" id="IPR023035">
    <property type="entry name" value="Ribosomal_uS9_bac/plastid"/>
</dbReference>
<dbReference type="SUPFAM" id="SSF54211">
    <property type="entry name" value="Ribosomal protein S5 domain 2-like"/>
    <property type="match status" value="1"/>
</dbReference>
<accession>D8Q8R0</accession>
<dbReference type="Proteomes" id="UP000007431">
    <property type="component" value="Unassembled WGS sequence"/>
</dbReference>
<organism evidence="8">
    <name type="scientific">Schizophyllum commune (strain H4-8 / FGSC 9210)</name>
    <name type="common">Split gill fungus</name>
    <dbReference type="NCBI Taxonomy" id="578458"/>
    <lineage>
        <taxon>Eukaryota</taxon>
        <taxon>Fungi</taxon>
        <taxon>Dikarya</taxon>
        <taxon>Basidiomycota</taxon>
        <taxon>Agaricomycotina</taxon>
        <taxon>Agaricomycetes</taxon>
        <taxon>Agaricomycetidae</taxon>
        <taxon>Agaricales</taxon>
        <taxon>Schizophyllaceae</taxon>
        <taxon>Schizophyllum</taxon>
    </lineage>
</organism>
<gene>
    <name evidence="7" type="ORF">SCHCODRAFT_57796</name>
</gene>
<dbReference type="InterPro" id="IPR020568">
    <property type="entry name" value="Ribosomal_Su5_D2-typ_SF"/>
</dbReference>
<dbReference type="PANTHER" id="PTHR21569">
    <property type="entry name" value="RIBOSOMAL PROTEIN S9"/>
    <property type="match status" value="1"/>
</dbReference>
<dbReference type="GO" id="GO:0003735">
    <property type="term" value="F:structural constituent of ribosome"/>
    <property type="evidence" value="ECO:0007669"/>
    <property type="project" value="InterPro"/>
</dbReference>
<dbReference type="Gene3D" id="3.30.230.10">
    <property type="match status" value="1"/>
</dbReference>
<dbReference type="HOGENOM" id="CLU_046483_2_1_1"/>
<dbReference type="InterPro" id="IPR014721">
    <property type="entry name" value="Ribsml_uS5_D2-typ_fold_subgr"/>
</dbReference>
<dbReference type="InterPro" id="IPR020574">
    <property type="entry name" value="Ribosomal_uS9_CS"/>
</dbReference>
<reference evidence="7 8" key="1">
    <citation type="journal article" date="2010" name="Nat. Biotechnol.">
        <title>Genome sequence of the model mushroom Schizophyllum commune.</title>
        <authorList>
            <person name="Ohm R.A."/>
            <person name="de Jong J.F."/>
            <person name="Lugones L.G."/>
            <person name="Aerts A."/>
            <person name="Kothe E."/>
            <person name="Stajich J.E."/>
            <person name="de Vries R.P."/>
            <person name="Record E."/>
            <person name="Levasseur A."/>
            <person name="Baker S.E."/>
            <person name="Bartholomew K.A."/>
            <person name="Coutinho P.M."/>
            <person name="Erdmann S."/>
            <person name="Fowler T.J."/>
            <person name="Gathman A.C."/>
            <person name="Lombard V."/>
            <person name="Henrissat B."/>
            <person name="Knabe N."/>
            <person name="Kuees U."/>
            <person name="Lilly W.W."/>
            <person name="Lindquist E."/>
            <person name="Lucas S."/>
            <person name="Magnuson J.K."/>
            <person name="Piumi F."/>
            <person name="Raudaskoski M."/>
            <person name="Salamov A."/>
            <person name="Schmutz J."/>
            <person name="Schwarze F.W.M.R."/>
            <person name="vanKuyk P.A."/>
            <person name="Horton J.S."/>
            <person name="Grigoriev I.V."/>
            <person name="Woesten H.A.B."/>
        </authorList>
    </citation>
    <scope>NUCLEOTIDE SEQUENCE [LARGE SCALE GENOMIC DNA]</scope>
    <source>
        <strain evidence="8">H4-8 / FGSC 9210</strain>
    </source>
</reference>
<dbReference type="NCBIfam" id="NF001099">
    <property type="entry name" value="PRK00132.1"/>
    <property type="match status" value="1"/>
</dbReference>
<evidence type="ECO:0000256" key="2">
    <source>
        <dbReference type="ARBA" id="ARBA00022980"/>
    </source>
</evidence>
<dbReference type="GO" id="GO:0006412">
    <property type="term" value="P:translation"/>
    <property type="evidence" value="ECO:0007669"/>
    <property type="project" value="InterPro"/>
</dbReference>
<dbReference type="STRING" id="578458.D8Q8R0"/>
<keyword evidence="8" id="KW-1185">Reference proteome</keyword>
<name>D8Q8R0_SCHCM</name>
<dbReference type="InterPro" id="IPR000754">
    <property type="entry name" value="Ribosomal_uS9"/>
</dbReference>
<dbReference type="Pfam" id="PF00380">
    <property type="entry name" value="Ribosomal_S9"/>
    <property type="match status" value="1"/>
</dbReference>
<dbReference type="AlphaFoldDB" id="D8Q8R0"/>
<dbReference type="PANTHER" id="PTHR21569:SF1">
    <property type="entry name" value="SMALL RIBOSOMAL SUBUNIT PROTEIN US9M"/>
    <property type="match status" value="1"/>
</dbReference>
<evidence type="ECO:0000313" key="8">
    <source>
        <dbReference type="Proteomes" id="UP000007431"/>
    </source>
</evidence>
<evidence type="ECO:0000256" key="6">
    <source>
        <dbReference type="RuleBase" id="RU003815"/>
    </source>
</evidence>
<proteinExistence type="inferred from homology"/>
<evidence type="ECO:0000256" key="3">
    <source>
        <dbReference type="ARBA" id="ARBA00023274"/>
    </source>
</evidence>
<evidence type="ECO:0000256" key="5">
    <source>
        <dbReference type="ARBA" id="ARBA00042623"/>
    </source>
</evidence>
<keyword evidence="2 6" id="KW-0689">Ribosomal protein</keyword>
<dbReference type="GO" id="GO:0003723">
    <property type="term" value="F:RNA binding"/>
    <property type="evidence" value="ECO:0007669"/>
    <property type="project" value="TreeGrafter"/>
</dbReference>
<dbReference type="OMA" id="KFQFSKR"/>
<dbReference type="PROSITE" id="PS00360">
    <property type="entry name" value="RIBOSOMAL_S9"/>
    <property type="match status" value="1"/>
</dbReference>
<protein>
    <recommendedName>
        <fullName evidence="4">Small ribosomal subunit protein uS9m</fullName>
    </recommendedName>
    <alternativeName>
        <fullName evidence="5">37S ribosomal protein S9, mitochondrial</fullName>
    </alternativeName>
</protein>
<evidence type="ECO:0000256" key="4">
    <source>
        <dbReference type="ARBA" id="ARBA00039318"/>
    </source>
</evidence>
<dbReference type="EMBL" id="GL377308">
    <property type="protein sequence ID" value="EFI95520.1"/>
    <property type="molecule type" value="Genomic_DNA"/>
</dbReference>
<dbReference type="VEuPathDB" id="FungiDB:SCHCODRAFT_02632692"/>
<sequence>MFQSGKSELRAEARRKREVTLDALGRSYTVGRRKTSSARVWMIPTAPPVTTSTILVNNLPLSEFFPLPVDRERITRPLKVAGVLGAYNIFTLVRGGGTTGQSDAIAHGIAKGLVVHEPQLDQILRKAQLLRRDPRMVERKKPGRAKARKGYTWVKR</sequence>
<keyword evidence="3 6" id="KW-0687">Ribonucleoprotein</keyword>
<evidence type="ECO:0000256" key="1">
    <source>
        <dbReference type="ARBA" id="ARBA00005251"/>
    </source>
</evidence>
<comment type="similarity">
    <text evidence="1 6">Belongs to the universal ribosomal protein uS9 family.</text>
</comment>
<dbReference type="InParanoid" id="D8Q8R0"/>